<keyword evidence="2" id="KW-1185">Reference proteome</keyword>
<evidence type="ECO:0000313" key="1">
    <source>
        <dbReference type="EMBL" id="KAK4017079.1"/>
    </source>
</evidence>
<protein>
    <submittedName>
        <fullName evidence="1">Uncharacterized protein</fullName>
    </submittedName>
</protein>
<organism evidence="1 2">
    <name type="scientific">Daphnia magna</name>
    <dbReference type="NCBI Taxonomy" id="35525"/>
    <lineage>
        <taxon>Eukaryota</taxon>
        <taxon>Metazoa</taxon>
        <taxon>Ecdysozoa</taxon>
        <taxon>Arthropoda</taxon>
        <taxon>Crustacea</taxon>
        <taxon>Branchiopoda</taxon>
        <taxon>Diplostraca</taxon>
        <taxon>Cladocera</taxon>
        <taxon>Anomopoda</taxon>
        <taxon>Daphniidae</taxon>
        <taxon>Daphnia</taxon>
    </lineage>
</organism>
<accession>A0ABQ9ZX13</accession>
<reference evidence="1 2" key="1">
    <citation type="journal article" date="2023" name="Nucleic Acids Res.">
        <title>The hologenome of Daphnia magna reveals possible DNA methylation and microbiome-mediated evolution of the host genome.</title>
        <authorList>
            <person name="Chaturvedi A."/>
            <person name="Li X."/>
            <person name="Dhandapani V."/>
            <person name="Marshall H."/>
            <person name="Kissane S."/>
            <person name="Cuenca-Cambronero M."/>
            <person name="Asole G."/>
            <person name="Calvet F."/>
            <person name="Ruiz-Romero M."/>
            <person name="Marangio P."/>
            <person name="Guigo R."/>
            <person name="Rago D."/>
            <person name="Mirbahai L."/>
            <person name="Eastwood N."/>
            <person name="Colbourne J.K."/>
            <person name="Zhou J."/>
            <person name="Mallon E."/>
            <person name="Orsini L."/>
        </authorList>
    </citation>
    <scope>NUCLEOTIDE SEQUENCE [LARGE SCALE GENOMIC DNA]</scope>
    <source>
        <strain evidence="1">LRV0_1</strain>
    </source>
</reference>
<name>A0ABQ9ZX13_9CRUS</name>
<gene>
    <name evidence="1" type="ORF">OUZ56_032034</name>
</gene>
<sequence length="66" mass="7515">MAIQQMMCLFLNADSAIDSLAFQYLQKNVKLPSNSWNWNYNGKTAACMTWLDTNDGNVVIKTLRVL</sequence>
<evidence type="ECO:0000313" key="2">
    <source>
        <dbReference type="Proteomes" id="UP001234178"/>
    </source>
</evidence>
<dbReference type="EMBL" id="JAOYFB010000005">
    <property type="protein sequence ID" value="KAK4017079.1"/>
    <property type="molecule type" value="Genomic_DNA"/>
</dbReference>
<comment type="caution">
    <text evidence="1">The sequence shown here is derived from an EMBL/GenBank/DDBJ whole genome shotgun (WGS) entry which is preliminary data.</text>
</comment>
<dbReference type="Proteomes" id="UP001234178">
    <property type="component" value="Unassembled WGS sequence"/>
</dbReference>
<proteinExistence type="predicted"/>